<dbReference type="PANTHER" id="PTHR21152">
    <property type="entry name" value="AMINOTRANSFERASE CLASS V"/>
    <property type="match status" value="1"/>
</dbReference>
<comment type="caution">
    <text evidence="10">The sequence shown here is derived from an EMBL/GenBank/DDBJ whole genome shotgun (WGS) entry which is preliminary data.</text>
</comment>
<name>A0AAN7VGY9_9COLE</name>
<evidence type="ECO:0000256" key="2">
    <source>
        <dbReference type="ARBA" id="ARBA00009236"/>
    </source>
</evidence>
<accession>A0AAN7VGY9</accession>
<evidence type="ECO:0000259" key="9">
    <source>
        <dbReference type="Pfam" id="PF00266"/>
    </source>
</evidence>
<feature type="binding site" evidence="5">
    <location>
        <position position="383"/>
    </location>
    <ligand>
        <name>substrate</name>
    </ligand>
</feature>
<evidence type="ECO:0000256" key="5">
    <source>
        <dbReference type="PIRSR" id="PIRSR000524-1"/>
    </source>
</evidence>
<comment type="similarity">
    <text evidence="2 4 7">Belongs to the class-V pyridoxal-phosphate-dependent aminotransferase family.</text>
</comment>
<dbReference type="InterPro" id="IPR015424">
    <property type="entry name" value="PyrdxlP-dep_Trfase"/>
</dbReference>
<dbReference type="EMBL" id="JAVRBK010000004">
    <property type="protein sequence ID" value="KAK5644986.1"/>
    <property type="molecule type" value="Genomic_DNA"/>
</dbReference>
<keyword evidence="3 4" id="KW-0663">Pyridoxal phosphate</keyword>
<feature type="domain" description="Aminotransferase class V" evidence="9">
    <location>
        <begin position="75"/>
        <end position="393"/>
    </location>
</feature>
<evidence type="ECO:0000256" key="1">
    <source>
        <dbReference type="ARBA" id="ARBA00001933"/>
    </source>
</evidence>
<dbReference type="PIRSF" id="PIRSF000524">
    <property type="entry name" value="SPT"/>
    <property type="match status" value="1"/>
</dbReference>
<dbReference type="PROSITE" id="PS00595">
    <property type="entry name" value="AA_TRANSFER_CLASS_5"/>
    <property type="match status" value="1"/>
</dbReference>
<dbReference type="InterPro" id="IPR000192">
    <property type="entry name" value="Aminotrans_V_dom"/>
</dbReference>
<dbReference type="GO" id="GO:0005777">
    <property type="term" value="C:peroxisome"/>
    <property type="evidence" value="ECO:0007669"/>
    <property type="project" value="TreeGrafter"/>
</dbReference>
<dbReference type="Gene3D" id="3.40.640.10">
    <property type="entry name" value="Type I PLP-dependent aspartate aminotransferase-like (Major domain)"/>
    <property type="match status" value="1"/>
</dbReference>
<feature type="modified residue" description="N6-(pyridoxal phosphate)lysine" evidence="6">
    <location>
        <position position="233"/>
    </location>
</feature>
<dbReference type="Proteomes" id="UP001329430">
    <property type="component" value="Chromosome 4"/>
</dbReference>
<evidence type="ECO:0000256" key="8">
    <source>
        <dbReference type="RuleBase" id="RU004504"/>
    </source>
</evidence>
<dbReference type="GO" id="GO:0019265">
    <property type="term" value="P:glycine biosynthetic process, by transamination of glyoxylate"/>
    <property type="evidence" value="ECO:0007669"/>
    <property type="project" value="TreeGrafter"/>
</dbReference>
<dbReference type="PANTHER" id="PTHR21152:SF40">
    <property type="entry name" value="ALANINE--GLYOXYLATE AMINOTRANSFERASE"/>
    <property type="match status" value="1"/>
</dbReference>
<dbReference type="GO" id="GO:0008453">
    <property type="term" value="F:alanine-glyoxylate transaminase activity"/>
    <property type="evidence" value="ECO:0007669"/>
    <property type="project" value="UniProtKB-EC"/>
</dbReference>
<dbReference type="InterPro" id="IPR015421">
    <property type="entry name" value="PyrdxlP-dep_Trfase_major"/>
</dbReference>
<evidence type="ECO:0000256" key="3">
    <source>
        <dbReference type="ARBA" id="ARBA00022898"/>
    </source>
</evidence>
<evidence type="ECO:0000256" key="7">
    <source>
        <dbReference type="RuleBase" id="RU004075"/>
    </source>
</evidence>
<organism evidence="10 11">
    <name type="scientific">Pyrocoelia pectoralis</name>
    <dbReference type="NCBI Taxonomy" id="417401"/>
    <lineage>
        <taxon>Eukaryota</taxon>
        <taxon>Metazoa</taxon>
        <taxon>Ecdysozoa</taxon>
        <taxon>Arthropoda</taxon>
        <taxon>Hexapoda</taxon>
        <taxon>Insecta</taxon>
        <taxon>Pterygota</taxon>
        <taxon>Neoptera</taxon>
        <taxon>Endopterygota</taxon>
        <taxon>Coleoptera</taxon>
        <taxon>Polyphaga</taxon>
        <taxon>Elateriformia</taxon>
        <taxon>Elateroidea</taxon>
        <taxon>Lampyridae</taxon>
        <taxon>Lampyrinae</taxon>
        <taxon>Pyrocoelia</taxon>
    </lineage>
</organism>
<comment type="cofactor">
    <cofactor evidence="1 4 6 8">
        <name>pyridoxal 5'-phosphate</name>
        <dbReference type="ChEBI" id="CHEBI:597326"/>
    </cofactor>
</comment>
<dbReference type="InterPro" id="IPR020578">
    <property type="entry name" value="Aminotrans_V_PyrdxlP_BS"/>
</dbReference>
<dbReference type="EC" id="2.6.1.44" evidence="4"/>
<evidence type="ECO:0000313" key="11">
    <source>
        <dbReference type="Proteomes" id="UP001329430"/>
    </source>
</evidence>
<dbReference type="Pfam" id="PF00266">
    <property type="entry name" value="Aminotran_5"/>
    <property type="match status" value="1"/>
</dbReference>
<evidence type="ECO:0000256" key="6">
    <source>
        <dbReference type="PIRSR" id="PIRSR000524-50"/>
    </source>
</evidence>
<evidence type="ECO:0000256" key="4">
    <source>
        <dbReference type="PIRNR" id="PIRNR000524"/>
    </source>
</evidence>
<protein>
    <recommendedName>
        <fullName evidence="4">Alanine--glyoxylate aminotransferase</fullName>
        <ecNumber evidence="4">2.6.1.44</ecNumber>
    </recommendedName>
</protein>
<dbReference type="SUPFAM" id="SSF53383">
    <property type="entry name" value="PLP-dependent transferases"/>
    <property type="match status" value="1"/>
</dbReference>
<gene>
    <name evidence="10" type="ORF">RI129_006286</name>
</gene>
<comment type="catalytic activity">
    <reaction evidence="4">
        <text>glyoxylate + L-alanine = glycine + pyruvate</text>
        <dbReference type="Rhea" id="RHEA:24248"/>
        <dbReference type="ChEBI" id="CHEBI:15361"/>
        <dbReference type="ChEBI" id="CHEBI:36655"/>
        <dbReference type="ChEBI" id="CHEBI:57305"/>
        <dbReference type="ChEBI" id="CHEBI:57972"/>
        <dbReference type="EC" id="2.6.1.44"/>
    </reaction>
</comment>
<evidence type="ECO:0000313" key="10">
    <source>
        <dbReference type="EMBL" id="KAK5644986.1"/>
    </source>
</evidence>
<dbReference type="GO" id="GO:0004760">
    <property type="term" value="F:L-serine-pyruvate transaminase activity"/>
    <property type="evidence" value="ECO:0007669"/>
    <property type="project" value="TreeGrafter"/>
</dbReference>
<sequence length="421" mass="47156">MNPNITSISTLLGDMAAAAPVHKLPPTEDALRHKLLLKKRPYHPGSELVVGGGPCNCSPRVLQTFANAPILLPGVEVYEIMAELKEMLKYVFQTKNEATLALQTSGTGGIDASLTNILEPGEKVIVGVMGEWGERIADVARTRQLEIIELIPQYSLVFTIDELAEAIIKHRPALLYITHGETSTGVFQNLEGLGDICHKYNCLFAVDTVVTLGTIPLHVDRWNIDIAVSASQKGARSLPGLAYLTFSPRAVKRIQSLKTPSPFYYNMLELFKIWNCLNERSEYYYTYNSNLLSAAKEGLAEIIEDGLLETWNRHKILSKKLWKGLEKLELKLFVKDPKIRLFPVTSIHLPPGVAFRPFKKYLVDQHHMHVGRGLGLTSNSCFRIGIMGYNARSSVVDFVLEKISEAIEYFEEESRNTFILK</sequence>
<keyword evidence="11" id="KW-1185">Reference proteome</keyword>
<dbReference type="Gene3D" id="3.90.1150.10">
    <property type="entry name" value="Aspartate Aminotransferase, domain 1"/>
    <property type="match status" value="1"/>
</dbReference>
<dbReference type="AlphaFoldDB" id="A0AAN7VGY9"/>
<reference evidence="10 11" key="1">
    <citation type="journal article" date="2024" name="Insects">
        <title>An Improved Chromosome-Level Genome Assembly of the Firefly Pyrocoelia pectoralis.</title>
        <authorList>
            <person name="Fu X."/>
            <person name="Meyer-Rochow V.B."/>
            <person name="Ballantyne L."/>
            <person name="Zhu X."/>
        </authorList>
    </citation>
    <scope>NUCLEOTIDE SEQUENCE [LARGE SCALE GENOMIC DNA]</scope>
    <source>
        <strain evidence="10">XCY_ONT2</strain>
    </source>
</reference>
<dbReference type="InterPro" id="IPR015422">
    <property type="entry name" value="PyrdxlP-dep_Trfase_small"/>
</dbReference>
<proteinExistence type="inferred from homology"/>
<dbReference type="InterPro" id="IPR024169">
    <property type="entry name" value="SP_NH2Trfase/AEP_transaminase"/>
</dbReference>